<sequence length="107" mass="12008">MALKLEISIESCWRGEILDTVAKVAEFELFAHESIPGLFGLESGKEKPMTLTNKDIAFVWAAKTANGSYLFSISHNNKKIFSAQANSDIYVEAYLPDAKLYQFNLKE</sequence>
<dbReference type="OrthoDB" id="9928419at2"/>
<proteinExistence type="predicted"/>
<name>A0A368ZNW8_9GAMM</name>
<gene>
    <name evidence="1" type="ORF">DFP77_13227</name>
</gene>
<accession>A0A368ZNW8</accession>
<dbReference type="AlphaFoldDB" id="A0A368ZNW8"/>
<dbReference type="RefSeq" id="WP_114413067.1">
    <property type="nucleotide sequence ID" value="NZ_QPJQ01000032.1"/>
</dbReference>
<organism evidence="1 2">
    <name type="scientific">Marinomonas foliarum</name>
    <dbReference type="NCBI Taxonomy" id="491950"/>
    <lineage>
        <taxon>Bacteria</taxon>
        <taxon>Pseudomonadati</taxon>
        <taxon>Pseudomonadota</taxon>
        <taxon>Gammaproteobacteria</taxon>
        <taxon>Oceanospirillales</taxon>
        <taxon>Oceanospirillaceae</taxon>
        <taxon>Marinomonas</taxon>
    </lineage>
</organism>
<evidence type="ECO:0000313" key="2">
    <source>
        <dbReference type="Proteomes" id="UP000253506"/>
    </source>
</evidence>
<evidence type="ECO:0000313" key="1">
    <source>
        <dbReference type="EMBL" id="RCW97035.1"/>
    </source>
</evidence>
<dbReference type="Proteomes" id="UP000253506">
    <property type="component" value="Unassembled WGS sequence"/>
</dbReference>
<reference evidence="1 2" key="1">
    <citation type="submission" date="2018-07" db="EMBL/GenBank/DDBJ databases">
        <title>Genomic Encyclopedia of Type Strains, Phase III (KMG-III): the genomes of soil and plant-associated and newly described type strains.</title>
        <authorList>
            <person name="Whitman W."/>
        </authorList>
    </citation>
    <scope>NUCLEOTIDE SEQUENCE [LARGE SCALE GENOMIC DNA]</scope>
    <source>
        <strain evidence="1 2">CECT 7731</strain>
    </source>
</reference>
<dbReference type="EMBL" id="QPJQ01000032">
    <property type="protein sequence ID" value="RCW97035.1"/>
    <property type="molecule type" value="Genomic_DNA"/>
</dbReference>
<protein>
    <submittedName>
        <fullName evidence="1">Uncharacterized protein</fullName>
    </submittedName>
</protein>
<comment type="caution">
    <text evidence="1">The sequence shown here is derived from an EMBL/GenBank/DDBJ whole genome shotgun (WGS) entry which is preliminary data.</text>
</comment>